<evidence type="ECO:0000313" key="2">
    <source>
        <dbReference type="Proteomes" id="UP000652354"/>
    </source>
</evidence>
<name>A0A919UH62_9MICO</name>
<dbReference type="InterPro" id="IPR014718">
    <property type="entry name" value="GH-type_carb-bd"/>
</dbReference>
<comment type="caution">
    <text evidence="1">The sequence shown here is derived from an EMBL/GenBank/DDBJ whole genome shotgun (WGS) entry which is preliminary data.</text>
</comment>
<proteinExistence type="predicted"/>
<dbReference type="InterPro" id="IPR008183">
    <property type="entry name" value="Aldose_1/G6P_1-epimerase"/>
</dbReference>
<reference evidence="1" key="1">
    <citation type="submission" date="2021-01" db="EMBL/GenBank/DDBJ databases">
        <title>Whole genome shotgun sequence of Demequina activiva NBRC 110675.</title>
        <authorList>
            <person name="Komaki H."/>
            <person name="Tamura T."/>
        </authorList>
    </citation>
    <scope>NUCLEOTIDE SEQUENCE</scope>
    <source>
        <strain evidence="1">NBRC 110675</strain>
    </source>
</reference>
<organism evidence="1 2">
    <name type="scientific">Demequina activiva</name>
    <dbReference type="NCBI Taxonomy" id="1582364"/>
    <lineage>
        <taxon>Bacteria</taxon>
        <taxon>Bacillati</taxon>
        <taxon>Actinomycetota</taxon>
        <taxon>Actinomycetes</taxon>
        <taxon>Micrococcales</taxon>
        <taxon>Demequinaceae</taxon>
        <taxon>Demequina</taxon>
    </lineage>
</organism>
<dbReference type="EMBL" id="BONR01000007">
    <property type="protein sequence ID" value="GIG55617.1"/>
    <property type="molecule type" value="Genomic_DNA"/>
</dbReference>
<dbReference type="GO" id="GO:0030246">
    <property type="term" value="F:carbohydrate binding"/>
    <property type="evidence" value="ECO:0007669"/>
    <property type="project" value="InterPro"/>
</dbReference>
<keyword evidence="2" id="KW-1185">Reference proteome</keyword>
<dbReference type="GO" id="GO:0016853">
    <property type="term" value="F:isomerase activity"/>
    <property type="evidence" value="ECO:0007669"/>
    <property type="project" value="InterPro"/>
</dbReference>
<protein>
    <submittedName>
        <fullName evidence="1">Aldose 1-epimerase</fullName>
    </submittedName>
</protein>
<dbReference type="Proteomes" id="UP000652354">
    <property type="component" value="Unassembled WGS sequence"/>
</dbReference>
<accession>A0A919UH62</accession>
<dbReference type="RefSeq" id="WP_203657308.1">
    <property type="nucleotide sequence ID" value="NZ_BONR01000007.1"/>
</dbReference>
<gene>
    <name evidence="1" type="ORF">Dac01nite_23690</name>
</gene>
<dbReference type="InterPro" id="IPR011013">
    <property type="entry name" value="Gal_mutarotase_sf_dom"/>
</dbReference>
<dbReference type="SUPFAM" id="SSF74650">
    <property type="entry name" value="Galactose mutarotase-like"/>
    <property type="match status" value="1"/>
</dbReference>
<dbReference type="Pfam" id="PF01263">
    <property type="entry name" value="Aldose_epim"/>
    <property type="match status" value="1"/>
</dbReference>
<dbReference type="GO" id="GO:0005975">
    <property type="term" value="P:carbohydrate metabolic process"/>
    <property type="evidence" value="ECO:0007669"/>
    <property type="project" value="InterPro"/>
</dbReference>
<dbReference type="Gene3D" id="2.70.98.10">
    <property type="match status" value="1"/>
</dbReference>
<evidence type="ECO:0000313" key="1">
    <source>
        <dbReference type="EMBL" id="GIG55617.1"/>
    </source>
</evidence>
<sequence>MPEILTLQNERWRVGLVPETGGSVAFGQLRIGDEWQDVMRPTPDSDLTVAAHTASYPLVPWSNRIRSGLLRWAGREYQLRVNFPDGTAIHGAGKDYPWTVAEASDTRAVLEFASRDVYGVNWPWTFTARFTFALDGDRFTWTYGVENTDHETFPAGFGHHPYFLRQVAGSADARLQVEMDKAYELVDCLPGGEAGQIRPDADFREARELGHAFVDDCFAGRRGERLATIEWPGALALDWHADPLIEHAVLYIPEGRDFFAFEPVSNANDAFNLDADGVAGAGVFLVQPGETRTASFSLTARDV</sequence>
<dbReference type="AlphaFoldDB" id="A0A919UH62"/>